<dbReference type="AlphaFoldDB" id="A0A3N4PWU4"/>
<keyword evidence="1" id="KW-0732">Signal</keyword>
<dbReference type="EMBL" id="RPDH01000002">
    <property type="protein sequence ID" value="RPE09601.1"/>
    <property type="molecule type" value="Genomic_DNA"/>
</dbReference>
<comment type="caution">
    <text evidence="2">The sequence shown here is derived from an EMBL/GenBank/DDBJ whole genome shotgun (WGS) entry which is preliminary data.</text>
</comment>
<protein>
    <recommendedName>
        <fullName evidence="4">WxL domain-containing protein</fullName>
    </recommendedName>
</protein>
<feature type="chain" id="PRO_5018041781" description="WxL domain-containing protein" evidence="1">
    <location>
        <begin position="31"/>
        <end position="130"/>
    </location>
</feature>
<organism evidence="2 3">
    <name type="scientific">Chitinophaga lutea</name>
    <dbReference type="NCBI Taxonomy" id="2488634"/>
    <lineage>
        <taxon>Bacteria</taxon>
        <taxon>Pseudomonadati</taxon>
        <taxon>Bacteroidota</taxon>
        <taxon>Chitinophagia</taxon>
        <taxon>Chitinophagales</taxon>
        <taxon>Chitinophagaceae</taxon>
        <taxon>Chitinophaga</taxon>
    </lineage>
</organism>
<reference evidence="2 3" key="1">
    <citation type="submission" date="2018-11" db="EMBL/GenBank/DDBJ databases">
        <title>Chitinophaga lutea sp.nov., isolate from arsenic contaminated soil.</title>
        <authorList>
            <person name="Zong Y."/>
        </authorList>
    </citation>
    <scope>NUCLEOTIDE SEQUENCE [LARGE SCALE GENOMIC DNA]</scope>
    <source>
        <strain evidence="2 3">ZY74</strain>
    </source>
</reference>
<dbReference type="OrthoDB" id="680659at2"/>
<name>A0A3N4PWU4_9BACT</name>
<evidence type="ECO:0000313" key="2">
    <source>
        <dbReference type="EMBL" id="RPE09601.1"/>
    </source>
</evidence>
<evidence type="ECO:0000313" key="3">
    <source>
        <dbReference type="Proteomes" id="UP000278351"/>
    </source>
</evidence>
<feature type="signal peptide" evidence="1">
    <location>
        <begin position="1"/>
        <end position="30"/>
    </location>
</feature>
<sequence>MKQKFNIIQRFSLSCLMVSALFMLALSVQANDLGGNLDNEKDKVVKKTETRYNLTAMPKTNLSLDAGFKASGILKTDFNLSSDNSTVNVKSVLTYKRGNVTYIVPYSVQAQPVPSMKYHQVQFNLPFRKN</sequence>
<evidence type="ECO:0008006" key="4">
    <source>
        <dbReference type="Google" id="ProtNLM"/>
    </source>
</evidence>
<dbReference type="RefSeq" id="WP_123848593.1">
    <property type="nucleotide sequence ID" value="NZ_RPDH01000002.1"/>
</dbReference>
<evidence type="ECO:0000256" key="1">
    <source>
        <dbReference type="SAM" id="SignalP"/>
    </source>
</evidence>
<dbReference type="Proteomes" id="UP000278351">
    <property type="component" value="Unassembled WGS sequence"/>
</dbReference>
<accession>A0A3N4PWU4</accession>
<keyword evidence="3" id="KW-1185">Reference proteome</keyword>
<gene>
    <name evidence="2" type="ORF">EGT74_21730</name>
</gene>
<proteinExistence type="predicted"/>